<accession>Q2CIK8</accession>
<feature type="transmembrane region" description="Helical" evidence="1">
    <location>
        <begin position="279"/>
        <end position="300"/>
    </location>
</feature>
<evidence type="ECO:0000256" key="1">
    <source>
        <dbReference type="SAM" id="Phobius"/>
    </source>
</evidence>
<protein>
    <recommendedName>
        <fullName evidence="4">Polysaccharide biosynthesis protein</fullName>
    </recommendedName>
</protein>
<dbReference type="EMBL" id="AAOT01000003">
    <property type="protein sequence ID" value="EAR52581.1"/>
    <property type="molecule type" value="Genomic_DNA"/>
</dbReference>
<feature type="transmembrane region" description="Helical" evidence="1">
    <location>
        <begin position="75"/>
        <end position="98"/>
    </location>
</feature>
<dbReference type="STRING" id="314256.OG2516_05718"/>
<comment type="caution">
    <text evidence="2">The sequence shown here is derived from an EMBL/GenBank/DDBJ whole genome shotgun (WGS) entry which is preliminary data.</text>
</comment>
<dbReference type="Proteomes" id="UP000003635">
    <property type="component" value="Unassembled WGS sequence"/>
</dbReference>
<dbReference type="RefSeq" id="WP_007254671.1">
    <property type="nucleotide sequence ID" value="NZ_CH724107.1"/>
</dbReference>
<sequence length="400" mass="41183">MTKRAGIAGAFAYSGANFLLALTLQSAVPPAAFGRYAFALVCLQLGLSLSNALFASPLLQSLLKAADPAPIVASYWRVNVAFCFVGAALLALSMRALGMAPQDVALVAGQAVLLWMRWFFRAAALARHRFRKAATADALYGVTTLTAGILLFTYFGVTVATALAAMALGTAVSLAAVAHLPARGPAAPSLYRAAFMRHGRWALAGVLTTEVCANLHAYAITLLLGPAAFAPVAILTLFLRPIPILMQTITQYERPILAKAHAAGELHNLRAHVERVRTALLGAVGVNGAVLILLIAVAPGSIGGGRFEAGELWPLASLLLLAHAARAARTGSGAALQGAGRYRALSGITLRAALVTACGTALALGSGGAAVPLILLAVLCGETVAALLIARAYRRLAVAA</sequence>
<keyword evidence="1" id="KW-1133">Transmembrane helix</keyword>
<keyword evidence="1" id="KW-0812">Transmembrane</keyword>
<dbReference type="OrthoDB" id="6396247at2"/>
<gene>
    <name evidence="2" type="ORF">OG2516_05718</name>
</gene>
<dbReference type="eggNOG" id="ENOG5033JTM">
    <property type="taxonomic scope" value="Bacteria"/>
</dbReference>
<name>Q2CIK8_OCEGH</name>
<feature type="transmembrane region" description="Helical" evidence="1">
    <location>
        <begin position="227"/>
        <end position="246"/>
    </location>
</feature>
<reference evidence="2 3" key="1">
    <citation type="journal article" date="2010" name="J. Bacteriol.">
        <title>Genome sequences of Oceanicola granulosus HTCC2516(T) and Oceanicola batsensis HTCC2597(TDelta).</title>
        <authorList>
            <person name="Thrash J.C."/>
            <person name="Cho J.C."/>
            <person name="Vergin K.L."/>
            <person name="Giovannoni S.J."/>
        </authorList>
    </citation>
    <scope>NUCLEOTIDE SEQUENCE [LARGE SCALE GENOMIC DNA]</scope>
    <source>
        <strain evidence="3">ATCC BAA-861 / DSM 15982 / KCTC 12143 / HTCC2516</strain>
    </source>
</reference>
<evidence type="ECO:0000313" key="2">
    <source>
        <dbReference type="EMBL" id="EAR52581.1"/>
    </source>
</evidence>
<keyword evidence="1" id="KW-0472">Membrane</keyword>
<feature type="transmembrane region" description="Helical" evidence="1">
    <location>
        <begin position="33"/>
        <end position="54"/>
    </location>
</feature>
<evidence type="ECO:0000313" key="3">
    <source>
        <dbReference type="Proteomes" id="UP000003635"/>
    </source>
</evidence>
<keyword evidence="3" id="KW-1185">Reference proteome</keyword>
<organism evidence="2 3">
    <name type="scientific">Oceanicola granulosus (strain ATCC BAA-861 / DSM 15982 / KCTC 12143 / HTCC2516)</name>
    <dbReference type="NCBI Taxonomy" id="314256"/>
    <lineage>
        <taxon>Bacteria</taxon>
        <taxon>Pseudomonadati</taxon>
        <taxon>Pseudomonadota</taxon>
        <taxon>Alphaproteobacteria</taxon>
        <taxon>Rhodobacterales</taxon>
        <taxon>Roseobacteraceae</taxon>
        <taxon>Oceanicola</taxon>
    </lineage>
</organism>
<feature type="transmembrane region" description="Helical" evidence="1">
    <location>
        <begin position="373"/>
        <end position="393"/>
    </location>
</feature>
<feature type="transmembrane region" description="Helical" evidence="1">
    <location>
        <begin position="138"/>
        <end position="157"/>
    </location>
</feature>
<feature type="transmembrane region" description="Helical" evidence="1">
    <location>
        <begin position="7"/>
        <end position="27"/>
    </location>
</feature>
<evidence type="ECO:0008006" key="4">
    <source>
        <dbReference type="Google" id="ProtNLM"/>
    </source>
</evidence>
<proteinExistence type="predicted"/>
<dbReference type="AlphaFoldDB" id="Q2CIK8"/>
<feature type="transmembrane region" description="Helical" evidence="1">
    <location>
        <begin position="104"/>
        <end position="126"/>
    </location>
</feature>
<dbReference type="HOGENOM" id="CLU_050036_0_0_5"/>